<evidence type="ECO:0000313" key="2">
    <source>
        <dbReference type="EMBL" id="RRT75845.1"/>
    </source>
</evidence>
<dbReference type="EMBL" id="AMZH03002360">
    <property type="protein sequence ID" value="RRT75845.1"/>
    <property type="molecule type" value="Genomic_DNA"/>
</dbReference>
<sequence>MQCEAWMRISFFIYGRSSSAPTVGITAGIRSATHEKEYRRHVDATRAESRTSTDTLPTAQDQRGHALVRSRFVLRARWPLRDPSYSRRDADRRCGPHRHPEAPRVTPFTPDFLSPLEENYARHASGEAADASRPRKCVFTRPGGTAVASTYLDARPPSDGVMSRKAEAAPKGCHDCFRPRTRCVNQNPFGPLEAGWVSTLGGARYCTTTGWEKGLAQQVHGPRGRSKCDRARHRGRRGEARQSKHSLTEPNRSLIH</sequence>
<feature type="compositionally biased region" description="Basic and acidic residues" evidence="1">
    <location>
        <begin position="85"/>
        <end position="102"/>
    </location>
</feature>
<feature type="region of interest" description="Disordered" evidence="1">
    <location>
        <begin position="217"/>
        <end position="256"/>
    </location>
</feature>
<feature type="compositionally biased region" description="Polar residues" evidence="1">
    <location>
        <begin position="52"/>
        <end position="61"/>
    </location>
</feature>
<feature type="compositionally biased region" description="Basic and acidic residues" evidence="1">
    <location>
        <begin position="42"/>
        <end position="51"/>
    </location>
</feature>
<gene>
    <name evidence="2" type="ORF">B296_00016493</name>
</gene>
<dbReference type="AlphaFoldDB" id="A0A427AHY5"/>
<accession>A0A427AHY5</accession>
<evidence type="ECO:0000256" key="1">
    <source>
        <dbReference type="SAM" id="MobiDB-lite"/>
    </source>
</evidence>
<feature type="compositionally biased region" description="Basic residues" evidence="1">
    <location>
        <begin position="222"/>
        <end position="236"/>
    </location>
</feature>
<feature type="region of interest" description="Disordered" evidence="1">
    <location>
        <begin position="42"/>
        <end position="64"/>
    </location>
</feature>
<evidence type="ECO:0000313" key="3">
    <source>
        <dbReference type="Proteomes" id="UP000287651"/>
    </source>
</evidence>
<organism evidence="2 3">
    <name type="scientific">Ensete ventricosum</name>
    <name type="common">Abyssinian banana</name>
    <name type="synonym">Musa ensete</name>
    <dbReference type="NCBI Taxonomy" id="4639"/>
    <lineage>
        <taxon>Eukaryota</taxon>
        <taxon>Viridiplantae</taxon>
        <taxon>Streptophyta</taxon>
        <taxon>Embryophyta</taxon>
        <taxon>Tracheophyta</taxon>
        <taxon>Spermatophyta</taxon>
        <taxon>Magnoliopsida</taxon>
        <taxon>Liliopsida</taxon>
        <taxon>Zingiberales</taxon>
        <taxon>Musaceae</taxon>
        <taxon>Ensete</taxon>
    </lineage>
</organism>
<feature type="region of interest" description="Disordered" evidence="1">
    <location>
        <begin position="85"/>
        <end position="109"/>
    </location>
</feature>
<comment type="caution">
    <text evidence="2">The sequence shown here is derived from an EMBL/GenBank/DDBJ whole genome shotgun (WGS) entry which is preliminary data.</text>
</comment>
<reference evidence="2 3" key="1">
    <citation type="journal article" date="2014" name="Agronomy (Basel)">
        <title>A Draft Genome Sequence for Ensete ventricosum, the Drought-Tolerant Tree Against Hunger.</title>
        <authorList>
            <person name="Harrison J."/>
            <person name="Moore K.A."/>
            <person name="Paszkiewicz K."/>
            <person name="Jones T."/>
            <person name="Grant M."/>
            <person name="Ambacheew D."/>
            <person name="Muzemil S."/>
            <person name="Studholme D.J."/>
        </authorList>
    </citation>
    <scope>NUCLEOTIDE SEQUENCE [LARGE SCALE GENOMIC DNA]</scope>
</reference>
<name>A0A427AHY5_ENSVE</name>
<protein>
    <submittedName>
        <fullName evidence="2">Uncharacterized protein</fullName>
    </submittedName>
</protein>
<proteinExistence type="predicted"/>
<dbReference type="Proteomes" id="UP000287651">
    <property type="component" value="Unassembled WGS sequence"/>
</dbReference>